<reference evidence="1" key="1">
    <citation type="submission" date="2020-05" db="EMBL/GenBank/DDBJ databases">
        <title>Large-scale comparative analyses of tick genomes elucidate their genetic diversity and vector capacities.</title>
        <authorList>
            <person name="Jia N."/>
            <person name="Wang J."/>
            <person name="Shi W."/>
            <person name="Du L."/>
            <person name="Sun Y."/>
            <person name="Zhan W."/>
            <person name="Jiang J."/>
            <person name="Wang Q."/>
            <person name="Zhang B."/>
            <person name="Ji P."/>
            <person name="Sakyi L.B."/>
            <person name="Cui X."/>
            <person name="Yuan T."/>
            <person name="Jiang B."/>
            <person name="Yang W."/>
            <person name="Lam T.T.-Y."/>
            <person name="Chang Q."/>
            <person name="Ding S."/>
            <person name="Wang X."/>
            <person name="Zhu J."/>
            <person name="Ruan X."/>
            <person name="Zhao L."/>
            <person name="Wei J."/>
            <person name="Que T."/>
            <person name="Du C."/>
            <person name="Cheng J."/>
            <person name="Dai P."/>
            <person name="Han X."/>
            <person name="Huang E."/>
            <person name="Gao Y."/>
            <person name="Liu J."/>
            <person name="Shao H."/>
            <person name="Ye R."/>
            <person name="Li L."/>
            <person name="Wei W."/>
            <person name="Wang X."/>
            <person name="Wang C."/>
            <person name="Yang T."/>
            <person name="Huo Q."/>
            <person name="Li W."/>
            <person name="Guo W."/>
            <person name="Chen H."/>
            <person name="Zhou L."/>
            <person name="Ni X."/>
            <person name="Tian J."/>
            <person name="Zhou Y."/>
            <person name="Sheng Y."/>
            <person name="Liu T."/>
            <person name="Pan Y."/>
            <person name="Xia L."/>
            <person name="Li J."/>
            <person name="Zhao F."/>
            <person name="Cao W."/>
        </authorList>
    </citation>
    <scope>NUCLEOTIDE SEQUENCE</scope>
    <source>
        <strain evidence="1">Hyas-2018</strain>
    </source>
</reference>
<evidence type="ECO:0000313" key="2">
    <source>
        <dbReference type="Proteomes" id="UP000821845"/>
    </source>
</evidence>
<sequence>MGGGQTTTKYRGIVFHVEGRDQQERAGQRPCAAAFRTGGSVFQHFLVLLWMMVIMMVFHLSRRVPIKVGGSAIKIMALLVT</sequence>
<keyword evidence="2" id="KW-1185">Reference proteome</keyword>
<name>A0ACB7SPZ7_HYAAI</name>
<proteinExistence type="predicted"/>
<comment type="caution">
    <text evidence="1">The sequence shown here is derived from an EMBL/GenBank/DDBJ whole genome shotgun (WGS) entry which is preliminary data.</text>
</comment>
<gene>
    <name evidence="1" type="ORF">HPB50_024091</name>
</gene>
<evidence type="ECO:0000313" key="1">
    <source>
        <dbReference type="EMBL" id="KAH6936928.1"/>
    </source>
</evidence>
<dbReference type="Proteomes" id="UP000821845">
    <property type="component" value="Chromosome 3"/>
</dbReference>
<protein>
    <submittedName>
        <fullName evidence="1">Uncharacterized protein</fullName>
    </submittedName>
</protein>
<accession>A0ACB7SPZ7</accession>
<organism evidence="1 2">
    <name type="scientific">Hyalomma asiaticum</name>
    <name type="common">Tick</name>
    <dbReference type="NCBI Taxonomy" id="266040"/>
    <lineage>
        <taxon>Eukaryota</taxon>
        <taxon>Metazoa</taxon>
        <taxon>Ecdysozoa</taxon>
        <taxon>Arthropoda</taxon>
        <taxon>Chelicerata</taxon>
        <taxon>Arachnida</taxon>
        <taxon>Acari</taxon>
        <taxon>Parasitiformes</taxon>
        <taxon>Ixodida</taxon>
        <taxon>Ixodoidea</taxon>
        <taxon>Ixodidae</taxon>
        <taxon>Hyalomminae</taxon>
        <taxon>Hyalomma</taxon>
    </lineage>
</organism>
<dbReference type="EMBL" id="CM023483">
    <property type="protein sequence ID" value="KAH6936928.1"/>
    <property type="molecule type" value="Genomic_DNA"/>
</dbReference>